<name>A0ABR7ISR7_9CLOT</name>
<dbReference type="InterPro" id="IPR002528">
    <property type="entry name" value="MATE_fam"/>
</dbReference>
<evidence type="ECO:0000256" key="1">
    <source>
        <dbReference type="ARBA" id="ARBA00004651"/>
    </source>
</evidence>
<evidence type="ECO:0000256" key="7">
    <source>
        <dbReference type="SAM" id="Phobius"/>
    </source>
</evidence>
<dbReference type="InterPro" id="IPR052031">
    <property type="entry name" value="Membrane_Transporter-Flippase"/>
</dbReference>
<gene>
    <name evidence="8" type="ORF">H8Z77_09165</name>
</gene>
<keyword evidence="4 7" id="KW-0812">Transmembrane</keyword>
<reference evidence="8 9" key="1">
    <citation type="submission" date="2020-08" db="EMBL/GenBank/DDBJ databases">
        <title>Genome public.</title>
        <authorList>
            <person name="Liu C."/>
            <person name="Sun Q."/>
        </authorList>
    </citation>
    <scope>NUCLEOTIDE SEQUENCE [LARGE SCALE GENOMIC DNA]</scope>
    <source>
        <strain evidence="8 9">NSJ-27</strain>
    </source>
</reference>
<evidence type="ECO:0000256" key="6">
    <source>
        <dbReference type="ARBA" id="ARBA00023136"/>
    </source>
</evidence>
<feature type="transmembrane region" description="Helical" evidence="7">
    <location>
        <begin position="189"/>
        <end position="211"/>
    </location>
</feature>
<dbReference type="Pfam" id="PF01554">
    <property type="entry name" value="MatE"/>
    <property type="match status" value="2"/>
</dbReference>
<keyword evidence="6 7" id="KW-0472">Membrane</keyword>
<evidence type="ECO:0000313" key="8">
    <source>
        <dbReference type="EMBL" id="MBC5788185.1"/>
    </source>
</evidence>
<evidence type="ECO:0000256" key="4">
    <source>
        <dbReference type="ARBA" id="ARBA00022692"/>
    </source>
</evidence>
<feature type="transmembrane region" description="Helical" evidence="7">
    <location>
        <begin position="385"/>
        <end position="405"/>
    </location>
</feature>
<organism evidence="8 9">
    <name type="scientific">Clostridium facile</name>
    <dbReference type="NCBI Taxonomy" id="2763035"/>
    <lineage>
        <taxon>Bacteria</taxon>
        <taxon>Bacillati</taxon>
        <taxon>Bacillota</taxon>
        <taxon>Clostridia</taxon>
        <taxon>Eubacteriales</taxon>
        <taxon>Clostridiaceae</taxon>
        <taxon>Clostridium</taxon>
    </lineage>
</organism>
<feature type="transmembrane region" description="Helical" evidence="7">
    <location>
        <begin position="165"/>
        <end position="183"/>
    </location>
</feature>
<comment type="subcellular location">
    <subcellularLocation>
        <location evidence="1">Cell membrane</location>
        <topology evidence="1">Multi-pass membrane protein</topology>
    </subcellularLocation>
</comment>
<feature type="transmembrane region" description="Helical" evidence="7">
    <location>
        <begin position="411"/>
        <end position="435"/>
    </location>
</feature>
<feature type="transmembrane region" description="Helical" evidence="7">
    <location>
        <begin position="354"/>
        <end position="373"/>
    </location>
</feature>
<dbReference type="PIRSF" id="PIRSF006603">
    <property type="entry name" value="DinF"/>
    <property type="match status" value="1"/>
</dbReference>
<protein>
    <submittedName>
        <fullName evidence="8">Polysaccharide biosynthesis C-terminal domain-containing protein</fullName>
    </submittedName>
</protein>
<proteinExistence type="predicted"/>
<evidence type="ECO:0000256" key="2">
    <source>
        <dbReference type="ARBA" id="ARBA00022448"/>
    </source>
</evidence>
<feature type="transmembrane region" description="Helical" evidence="7">
    <location>
        <begin position="92"/>
        <end position="112"/>
    </location>
</feature>
<dbReference type="EMBL" id="JACOQK010000001">
    <property type="protein sequence ID" value="MBC5788185.1"/>
    <property type="molecule type" value="Genomic_DNA"/>
</dbReference>
<evidence type="ECO:0000256" key="3">
    <source>
        <dbReference type="ARBA" id="ARBA00022475"/>
    </source>
</evidence>
<feature type="transmembrane region" description="Helical" evidence="7">
    <location>
        <begin position="132"/>
        <end position="153"/>
    </location>
</feature>
<feature type="transmembrane region" description="Helical" evidence="7">
    <location>
        <begin position="14"/>
        <end position="39"/>
    </location>
</feature>
<dbReference type="PANTHER" id="PTHR43549:SF3">
    <property type="entry name" value="MULTIDRUG RESISTANCE PROTEIN YPNP-RELATED"/>
    <property type="match status" value="1"/>
</dbReference>
<keyword evidence="2" id="KW-0813">Transport</keyword>
<dbReference type="Proteomes" id="UP000649151">
    <property type="component" value="Unassembled WGS sequence"/>
</dbReference>
<dbReference type="RefSeq" id="WP_069987685.1">
    <property type="nucleotide sequence ID" value="NZ_JACOQK010000001.1"/>
</dbReference>
<keyword evidence="9" id="KW-1185">Reference proteome</keyword>
<keyword evidence="3" id="KW-1003">Cell membrane</keyword>
<dbReference type="PANTHER" id="PTHR43549">
    <property type="entry name" value="MULTIDRUG RESISTANCE PROTEIN YPNP-RELATED"/>
    <property type="match status" value="1"/>
</dbReference>
<feature type="transmembrane region" description="Helical" evidence="7">
    <location>
        <begin position="313"/>
        <end position="334"/>
    </location>
</feature>
<evidence type="ECO:0000313" key="9">
    <source>
        <dbReference type="Proteomes" id="UP000649151"/>
    </source>
</evidence>
<keyword evidence="5 7" id="KW-1133">Transmembrane helix</keyword>
<comment type="caution">
    <text evidence="8">The sequence shown here is derived from an EMBL/GenBank/DDBJ whole genome shotgun (WGS) entry which is preliminary data.</text>
</comment>
<evidence type="ECO:0000256" key="5">
    <source>
        <dbReference type="ARBA" id="ARBA00022989"/>
    </source>
</evidence>
<feature type="transmembrane region" description="Helical" evidence="7">
    <location>
        <begin position="59"/>
        <end position="80"/>
    </location>
</feature>
<accession>A0ABR7ISR7</accession>
<sequence>MIKDMTTGIPSRKLISFAIPIFISTAFVQLQSVFDTAIIGQILGMRELAAIGATNSVTFLFSGFIGGIVGATTMTIAKYFGTHNQHKMRQSICMAAYIMLIFVIFISGLGIICSYPLLETINTPVELMPSAHLYMCLSLGSMIFTQLSSLLSCAMNAMGDSTTSLVYLIANTFFNSGLDYLFIKVFSFGVAGIVFASVISKVVLSIIFYLYMRKKSEWFVFEKKDFQWNSQIAKDLLKLGVPIGFQSMGISIGSVILQSGVNTLSTAVISGYTIGTKVESIIVSPMAIFGSTIGTYIGQNYGAKNFIRLRKGFWIIFRWELVASIACFAIVQLFGWQICELFINANGEQSVPYAFQYISTISFFFPLLCLVHIYTNSQKGIGNGLASMTGGIFELTARILVSYFLVKKFGYSAVCLASPCAWVGSIIAMCPWFHYKLHKMDQKKKKEQQENSSNQK</sequence>
<dbReference type="InterPro" id="IPR048279">
    <property type="entry name" value="MdtK-like"/>
</dbReference>